<feature type="active site" description="Proton acceptor" evidence="10">
    <location>
        <position position="1123"/>
    </location>
</feature>
<keyword evidence="3" id="KW-0808">Transferase</keyword>
<dbReference type="Pfam" id="PF00149">
    <property type="entry name" value="Metallophos"/>
    <property type="match status" value="1"/>
</dbReference>
<reference evidence="15" key="3">
    <citation type="submission" date="2022-06" db="UniProtKB">
        <authorList>
            <consortium name="EnsemblMetazoa"/>
        </authorList>
    </citation>
    <scope>IDENTIFICATION</scope>
</reference>
<dbReference type="InterPro" id="IPR050134">
    <property type="entry name" value="NAD-dep_sirtuin_deacylases"/>
</dbReference>
<dbReference type="GO" id="GO:0005634">
    <property type="term" value="C:nucleus"/>
    <property type="evidence" value="ECO:0007669"/>
    <property type="project" value="TreeGrafter"/>
</dbReference>
<dbReference type="Gene3D" id="3.60.21.10">
    <property type="match status" value="1"/>
</dbReference>
<dbReference type="InterPro" id="IPR026591">
    <property type="entry name" value="Sirtuin_cat_small_dom_sf"/>
</dbReference>
<feature type="binding site" evidence="10">
    <location>
        <position position="1164"/>
    </location>
    <ligand>
        <name>Zn(2+)</name>
        <dbReference type="ChEBI" id="CHEBI:29105"/>
    </ligand>
</feature>
<evidence type="ECO:0000256" key="8">
    <source>
        <dbReference type="ARBA" id="ARBA00048378"/>
    </source>
</evidence>
<evidence type="ECO:0000256" key="2">
    <source>
        <dbReference type="ARBA" id="ARBA00008294"/>
    </source>
</evidence>
<evidence type="ECO:0000313" key="14">
    <source>
        <dbReference type="EMBL" id="KAF7488758.1"/>
    </source>
</evidence>
<dbReference type="InterPro" id="IPR004843">
    <property type="entry name" value="Calcineurin-like_PHP"/>
</dbReference>
<dbReference type="PROSITE" id="PS50305">
    <property type="entry name" value="SIRTUIN"/>
    <property type="match status" value="1"/>
</dbReference>
<feature type="compositionally biased region" description="Low complexity" evidence="11">
    <location>
        <begin position="973"/>
        <end position="990"/>
    </location>
</feature>
<evidence type="ECO:0000313" key="16">
    <source>
        <dbReference type="Proteomes" id="UP000070412"/>
    </source>
</evidence>
<evidence type="ECO:0000256" key="6">
    <source>
        <dbReference type="ARBA" id="ARBA00022837"/>
    </source>
</evidence>
<dbReference type="InterPro" id="IPR006186">
    <property type="entry name" value="Ser/Thr-sp_prot-phosphatase"/>
</dbReference>
<comment type="similarity">
    <text evidence="2">Belongs to the PPP phosphatase family.</text>
</comment>
<keyword evidence="7" id="KW-0520">NAD</keyword>
<feature type="binding site" evidence="10">
    <location>
        <position position="1136"/>
    </location>
    <ligand>
        <name>Zn(2+)</name>
        <dbReference type="ChEBI" id="CHEBI:29105"/>
    </ligand>
</feature>
<feature type="region of interest" description="Disordered" evidence="11">
    <location>
        <begin position="1"/>
        <end position="32"/>
    </location>
</feature>
<dbReference type="Gene3D" id="1.10.238.10">
    <property type="entry name" value="EF-hand"/>
    <property type="match status" value="1"/>
</dbReference>
<dbReference type="Pfam" id="PF02146">
    <property type="entry name" value="SIR2"/>
    <property type="match status" value="1"/>
</dbReference>
<dbReference type="GO" id="GO:0016787">
    <property type="term" value="F:hydrolase activity"/>
    <property type="evidence" value="ECO:0007669"/>
    <property type="project" value="InterPro"/>
</dbReference>
<feature type="compositionally biased region" description="Low complexity" evidence="11">
    <location>
        <begin position="788"/>
        <end position="801"/>
    </location>
</feature>
<dbReference type="SMART" id="SM00156">
    <property type="entry name" value="PP2Ac"/>
    <property type="match status" value="1"/>
</dbReference>
<evidence type="ECO:0000313" key="15">
    <source>
        <dbReference type="EnsemblMetazoa" id="KAF7488758.1"/>
    </source>
</evidence>
<evidence type="ECO:0000256" key="5">
    <source>
        <dbReference type="ARBA" id="ARBA00022833"/>
    </source>
</evidence>
<sequence length="1275" mass="146035">MARMARSSDAGGGGGVGGTDQSDSIDKSSSQISIGFPERSDSIVNTRAQRSNTFQSFISLPSDKNLPKLDQCCLAIYCIEHRKLLTATLKNKGLFLPNFILRPTDSWIEIAEQAWRKILQEIDPNRTDSIYKIHEQLSSIFRIQLPKIYPNYLCRIIYSILIKHSDLFDCSQSKNSSNLYVWLGIDEIQSNQSLWGIELVDLIDKFQDQCSNFISTPSISISSKPLSLVEFDMKDATKMINDNLDDHIKHKALLLSAKFNLDEIHKLFNEFVVQCFPSQFMTFCSFKIFLNKLGWSNDDDALLRMVFHSFVKSGRSIFGSQKTVTNDEDRYIGKISLPFLTFDQLILGLAAMDERADHRGDCLRFRLHYIFHFYDIDQDGRLNPNEINLIVADIKLRNKDNDVLRNSMVANNANELDNFAREIHRRNGSKTDSKEIECLVLDDFLQCTNREKDLVWISQLTETLFRSNLSAIDISSVKFEYRFDIDQTHILKIQTLLDQYEEICERCRLINFNLCAHGIKINEKGSIVRTIKFKLSPLYKDTPFIQELNLSDQDFETINSELHRLSIIAVQLYSSTSLSIFKLRKTSSKIIKRVRQILKMAKEIVRKDPLIIRCSSPCIVFSELWSNIHNLHLVVSTIGRMFPFVNANNMIFLGNFYDPDSSLGSECLIYLFCLKILMPNRVFLLRGSNEFLSHSNHQSRSVFQRECIEMFGLEILNQFYEIFDLLPIVAVVDEKIFASKNGFPSSNNPIDKIEFLNPKHRRTPITKMNSELNEIVSNRPLHKSSIISQNKNPKKPSSTKSLILGESNRKSSSKKCDPIEIGVRNELKSKSKIKQHRSRKMSSITALRKSLSQLPRPSSSASSSSSSSSSTSSSKSSSRTSSSFLREKFSKIDSDRLKEFLRINSFTHFIRSDHWKNVPETLISNQSRMITLQTYHNITVDPIKLVAISIIEISKAMEEHQNTDNTSSDDDTSSNSSSVRSSSSLSSSSSPEIPSNTDEIDTLIENIKNRKFENIIFMVGAGISTSAGIPDFRSPDTGLFYQLKEYKLPYPEAVFDLSFFKSNPRPFFKLARSLFPSSFDPTPCHYFMKLLHDKRLLLRCYTQNIDSLERIAGIPGDKLVEAHGSFNTGHCINRECRKSFTLDWMKSIVLDPDREDNVLHCDRCGSYVKPDIIFYGESLPNRFYLLHELDFINCDLLIILGTSLTVHPFASLARMVRPNVPRLIINKTYPKGMRDIGFSKRKDFFIKSETDPICYELADKLDWRDDLENLIHPTK</sequence>
<feature type="domain" description="Deacetylase sirtuin-type" evidence="13">
    <location>
        <begin position="993"/>
        <end position="1264"/>
    </location>
</feature>
<reference evidence="14" key="2">
    <citation type="submission" date="2020-01" db="EMBL/GenBank/DDBJ databases">
        <authorList>
            <person name="Korhonen P.K.K."/>
            <person name="Guangxu M.G."/>
            <person name="Wang T.W."/>
            <person name="Stroehlein A.J.S."/>
            <person name="Young N.D."/>
            <person name="Ang C.-S.A."/>
            <person name="Fernando D.W.F."/>
            <person name="Lu H.L."/>
            <person name="Taylor S.T."/>
            <person name="Ehtesham M.E.M."/>
            <person name="Najaraj S.H.N."/>
            <person name="Harsha G.H.G."/>
            <person name="Madugundu A.M."/>
            <person name="Renuse S.R."/>
            <person name="Holt D.H."/>
            <person name="Pandey A.P."/>
            <person name="Papenfuss A.P."/>
            <person name="Gasser R.B.G."/>
            <person name="Fischer K.F."/>
        </authorList>
    </citation>
    <scope>NUCLEOTIDE SEQUENCE</scope>
    <source>
        <strain evidence="14">SSS_KF_BRIS2020</strain>
    </source>
</reference>
<evidence type="ECO:0000259" key="13">
    <source>
        <dbReference type="PROSITE" id="PS50305"/>
    </source>
</evidence>
<dbReference type="EnsemblMetazoa" id="SSS_5349s_mrna">
    <property type="protein sequence ID" value="KAF7488758.1"/>
    <property type="gene ID" value="SSS_5349"/>
</dbReference>
<dbReference type="Proteomes" id="UP000070412">
    <property type="component" value="Unassembled WGS sequence"/>
</dbReference>
<keyword evidence="6" id="KW-0106">Calcium</keyword>
<keyword evidence="5 10" id="KW-0862">Zinc</keyword>
<evidence type="ECO:0000256" key="1">
    <source>
        <dbReference type="ARBA" id="ARBA00001947"/>
    </source>
</evidence>
<evidence type="ECO:0000256" key="4">
    <source>
        <dbReference type="ARBA" id="ARBA00022723"/>
    </source>
</evidence>
<comment type="catalytic activity">
    <reaction evidence="9">
        <text>N(6)-tetradecanoyl-L-lysyl-[protein] + NAD(+) + H2O = 2''-O-tetradecanoyl-ADP-D-ribose + nicotinamide + L-lysyl-[protein]</text>
        <dbReference type="Rhea" id="RHEA:70567"/>
        <dbReference type="Rhea" id="RHEA-COMP:9752"/>
        <dbReference type="Rhea" id="RHEA-COMP:15437"/>
        <dbReference type="ChEBI" id="CHEBI:15377"/>
        <dbReference type="ChEBI" id="CHEBI:17154"/>
        <dbReference type="ChEBI" id="CHEBI:29969"/>
        <dbReference type="ChEBI" id="CHEBI:57540"/>
        <dbReference type="ChEBI" id="CHEBI:141129"/>
        <dbReference type="ChEBI" id="CHEBI:189674"/>
    </reaction>
    <physiologicalReaction direction="left-to-right" evidence="9">
        <dbReference type="Rhea" id="RHEA:70568"/>
    </physiologicalReaction>
</comment>
<dbReference type="OrthoDB" id="420264at2759"/>
<dbReference type="Gene3D" id="3.30.1600.10">
    <property type="entry name" value="SIR2/SIRT2 'Small Domain"/>
    <property type="match status" value="1"/>
</dbReference>
<dbReference type="GO" id="GO:0070403">
    <property type="term" value="F:NAD+ binding"/>
    <property type="evidence" value="ECO:0007669"/>
    <property type="project" value="InterPro"/>
</dbReference>
<dbReference type="AlphaFoldDB" id="A0A834VCP8"/>
<evidence type="ECO:0000256" key="3">
    <source>
        <dbReference type="ARBA" id="ARBA00022679"/>
    </source>
</evidence>
<proteinExistence type="inferred from homology"/>
<dbReference type="InterPro" id="IPR026590">
    <property type="entry name" value="Ssirtuin_cat_dom"/>
</dbReference>
<dbReference type="SUPFAM" id="SSF52467">
    <property type="entry name" value="DHS-like NAD/FAD-binding domain"/>
    <property type="match status" value="1"/>
</dbReference>
<organism evidence="14">
    <name type="scientific">Sarcoptes scabiei</name>
    <name type="common">Itch mite</name>
    <name type="synonym">Acarus scabiei</name>
    <dbReference type="NCBI Taxonomy" id="52283"/>
    <lineage>
        <taxon>Eukaryota</taxon>
        <taxon>Metazoa</taxon>
        <taxon>Ecdysozoa</taxon>
        <taxon>Arthropoda</taxon>
        <taxon>Chelicerata</taxon>
        <taxon>Arachnida</taxon>
        <taxon>Acari</taxon>
        <taxon>Acariformes</taxon>
        <taxon>Sarcoptiformes</taxon>
        <taxon>Astigmata</taxon>
        <taxon>Psoroptidia</taxon>
        <taxon>Sarcoptoidea</taxon>
        <taxon>Sarcoptidae</taxon>
        <taxon>Sarcoptinae</taxon>
        <taxon>Sarcoptes</taxon>
    </lineage>
</organism>
<dbReference type="PANTHER" id="PTHR11085:SF6">
    <property type="entry name" value="NAD-DEPENDENT PROTEIN DEACETYLASE SIRTUIN-2"/>
    <property type="match status" value="1"/>
</dbReference>
<dbReference type="PROSITE" id="PS00018">
    <property type="entry name" value="EF_HAND_1"/>
    <property type="match status" value="1"/>
</dbReference>
<dbReference type="PROSITE" id="PS50222">
    <property type="entry name" value="EF_HAND_2"/>
    <property type="match status" value="1"/>
</dbReference>
<accession>A0A834VCP8</accession>
<comment type="cofactor">
    <cofactor evidence="1">
        <name>Zn(2+)</name>
        <dbReference type="ChEBI" id="CHEBI:29105"/>
    </cofactor>
</comment>
<dbReference type="InterPro" id="IPR003000">
    <property type="entry name" value="Sirtuin"/>
</dbReference>
<dbReference type="GO" id="GO:0017136">
    <property type="term" value="F:histone deacetylase activity, NAD-dependent"/>
    <property type="evidence" value="ECO:0007669"/>
    <property type="project" value="TreeGrafter"/>
</dbReference>
<keyword evidence="4 10" id="KW-0479">Metal-binding</keyword>
<dbReference type="InterPro" id="IPR011992">
    <property type="entry name" value="EF-hand-dom_pair"/>
</dbReference>
<evidence type="ECO:0000256" key="9">
    <source>
        <dbReference type="ARBA" id="ARBA00048905"/>
    </source>
</evidence>
<feature type="domain" description="EF-hand" evidence="12">
    <location>
        <begin position="362"/>
        <end position="397"/>
    </location>
</feature>
<keyword evidence="16" id="KW-1185">Reference proteome</keyword>
<feature type="binding site" evidence="10">
    <location>
        <position position="1131"/>
    </location>
    <ligand>
        <name>Zn(2+)</name>
        <dbReference type="ChEBI" id="CHEBI:29105"/>
    </ligand>
</feature>
<protein>
    <submittedName>
        <fullName evidence="14">NAD-dependent protein deacetylase sirtuin-2</fullName>
    </submittedName>
</protein>
<evidence type="ECO:0000259" key="12">
    <source>
        <dbReference type="PROSITE" id="PS50222"/>
    </source>
</evidence>
<dbReference type="SUPFAM" id="SSF56300">
    <property type="entry name" value="Metallo-dependent phosphatases"/>
    <property type="match status" value="1"/>
</dbReference>
<feature type="region of interest" description="Disordered" evidence="11">
    <location>
        <begin position="959"/>
        <end position="997"/>
    </location>
</feature>
<dbReference type="PANTHER" id="PTHR11085">
    <property type="entry name" value="NAD-DEPENDENT PROTEIN DEACYLASE SIRTUIN-5, MITOCHONDRIAL-RELATED"/>
    <property type="match status" value="1"/>
</dbReference>
<dbReference type="InterPro" id="IPR018247">
    <property type="entry name" value="EF_Hand_1_Ca_BS"/>
</dbReference>
<comment type="catalytic activity">
    <reaction evidence="8">
        <text>N(6)-hexadecanoyl-L-lysyl-[protein] + NAD(+) + H2O = 2''-O-hexadecanoyl-ADP-D-ribose + nicotinamide + L-lysyl-[protein]</text>
        <dbReference type="Rhea" id="RHEA:70563"/>
        <dbReference type="Rhea" id="RHEA-COMP:9752"/>
        <dbReference type="Rhea" id="RHEA-COMP:14175"/>
        <dbReference type="ChEBI" id="CHEBI:15377"/>
        <dbReference type="ChEBI" id="CHEBI:17154"/>
        <dbReference type="ChEBI" id="CHEBI:29969"/>
        <dbReference type="ChEBI" id="CHEBI:57540"/>
        <dbReference type="ChEBI" id="CHEBI:138936"/>
        <dbReference type="ChEBI" id="CHEBI:189673"/>
    </reaction>
    <physiologicalReaction direction="left-to-right" evidence="8">
        <dbReference type="Rhea" id="RHEA:70564"/>
    </physiologicalReaction>
</comment>
<name>A0A834VCP8_SARSC</name>
<dbReference type="InterPro" id="IPR029052">
    <property type="entry name" value="Metallo-depent_PP-like"/>
</dbReference>
<feature type="compositionally biased region" description="Low complexity" evidence="11">
    <location>
        <begin position="849"/>
        <end position="880"/>
    </location>
</feature>
<evidence type="ECO:0000256" key="7">
    <source>
        <dbReference type="ARBA" id="ARBA00023027"/>
    </source>
</evidence>
<feature type="binding site" evidence="10">
    <location>
        <position position="1161"/>
    </location>
    <ligand>
        <name>Zn(2+)</name>
        <dbReference type="ChEBI" id="CHEBI:29105"/>
    </ligand>
</feature>
<dbReference type="EMBL" id="WVUK01000065">
    <property type="protein sequence ID" value="KAF7488758.1"/>
    <property type="molecule type" value="Genomic_DNA"/>
</dbReference>
<gene>
    <name evidence="14" type="ORF">SSS_5349</name>
</gene>
<evidence type="ECO:0000256" key="11">
    <source>
        <dbReference type="SAM" id="MobiDB-lite"/>
    </source>
</evidence>
<dbReference type="SUPFAM" id="SSF47473">
    <property type="entry name" value="EF-hand"/>
    <property type="match status" value="1"/>
</dbReference>
<evidence type="ECO:0000256" key="10">
    <source>
        <dbReference type="PROSITE-ProRule" id="PRU00236"/>
    </source>
</evidence>
<dbReference type="InterPro" id="IPR002048">
    <property type="entry name" value="EF_hand_dom"/>
</dbReference>
<feature type="region of interest" description="Disordered" evidence="11">
    <location>
        <begin position="781"/>
        <end position="880"/>
    </location>
</feature>
<dbReference type="GO" id="GO:0005509">
    <property type="term" value="F:calcium ion binding"/>
    <property type="evidence" value="ECO:0007669"/>
    <property type="project" value="InterPro"/>
</dbReference>
<feature type="compositionally biased region" description="Basic residues" evidence="11">
    <location>
        <begin position="830"/>
        <end position="840"/>
    </location>
</feature>
<dbReference type="Gene3D" id="3.40.50.1220">
    <property type="entry name" value="TPP-binding domain"/>
    <property type="match status" value="1"/>
</dbReference>
<reference evidence="16" key="1">
    <citation type="journal article" date="2020" name="PLoS Negl. Trop. Dis.">
        <title>High-quality nuclear genome for Sarcoptes scabiei-A critical resource for a neglected parasite.</title>
        <authorList>
            <person name="Korhonen P.K."/>
            <person name="Gasser R.B."/>
            <person name="Ma G."/>
            <person name="Wang T."/>
            <person name="Stroehlein A.J."/>
            <person name="Young N.D."/>
            <person name="Ang C.S."/>
            <person name="Fernando D.D."/>
            <person name="Lu H.C."/>
            <person name="Taylor S."/>
            <person name="Reynolds S.L."/>
            <person name="Mofiz E."/>
            <person name="Najaraj S.H."/>
            <person name="Gowda H."/>
            <person name="Madugundu A."/>
            <person name="Renuse S."/>
            <person name="Holt D."/>
            <person name="Pandey A."/>
            <person name="Papenfuss A.T."/>
            <person name="Fischer K."/>
        </authorList>
    </citation>
    <scope>NUCLEOTIDE SEQUENCE [LARGE SCALE GENOMIC DNA]</scope>
</reference>
<dbReference type="InterPro" id="IPR029035">
    <property type="entry name" value="DHS-like_NAD/FAD-binding_dom"/>
</dbReference>
<feature type="compositionally biased region" description="Basic and acidic residues" evidence="11">
    <location>
        <begin position="814"/>
        <end position="829"/>
    </location>
</feature>